<sequence>MEGRIVFLVEEPSMKMLLDGILPRIFPGWVDREHFQCVPHEGKSDLDRSIPRKLANWRIPGDRFVIVRDNDNADCLAVKARLVAQCVNAGRPDSLVRLVCQELEGWYLGDLRAMEVGLESPGLDTVRHRKRFSDPDSWQKPSVEVKRLVPSFQKGGGARAMAEHLSPDGNTSRSFNVFVAGLRALAHEMGYVVPEMAA</sequence>
<keyword evidence="2" id="KW-1185">Reference proteome</keyword>
<reference evidence="1 2" key="1">
    <citation type="submission" date="2019-06" db="EMBL/GenBank/DDBJ databases">
        <title>A complete genome sequence for Luteibacter pinisoli MAH-14.</title>
        <authorList>
            <person name="Baltrus D.A."/>
        </authorList>
    </citation>
    <scope>NUCLEOTIDE SEQUENCE [LARGE SCALE GENOMIC DNA]</scope>
    <source>
        <strain evidence="1 2">MAH-14</strain>
    </source>
</reference>
<dbReference type="EMBL" id="CP041046">
    <property type="protein sequence ID" value="QDE38591.1"/>
    <property type="molecule type" value="Genomic_DNA"/>
</dbReference>
<dbReference type="InterPro" id="IPR025455">
    <property type="entry name" value="DUF4276"/>
</dbReference>
<organism evidence="1 2">
    <name type="scientific">Luteibacter pinisoli</name>
    <dbReference type="NCBI Taxonomy" id="2589080"/>
    <lineage>
        <taxon>Bacteria</taxon>
        <taxon>Pseudomonadati</taxon>
        <taxon>Pseudomonadota</taxon>
        <taxon>Gammaproteobacteria</taxon>
        <taxon>Lysobacterales</taxon>
        <taxon>Rhodanobacteraceae</taxon>
        <taxon>Luteibacter</taxon>
    </lineage>
</organism>
<proteinExistence type="predicted"/>
<evidence type="ECO:0000313" key="1">
    <source>
        <dbReference type="EMBL" id="QDE38591.1"/>
    </source>
</evidence>
<dbReference type="AlphaFoldDB" id="A0A4Y5Z0A0"/>
<gene>
    <name evidence="1" type="ORF">FIV34_04935</name>
</gene>
<dbReference type="OrthoDB" id="283783at2"/>
<accession>A0A4Y5Z0A0</accession>
<dbReference type="KEGG" id="lpy:FIV34_04935"/>
<evidence type="ECO:0000313" key="2">
    <source>
        <dbReference type="Proteomes" id="UP000316093"/>
    </source>
</evidence>
<dbReference type="Pfam" id="PF14103">
    <property type="entry name" value="DUF4276"/>
    <property type="match status" value="1"/>
</dbReference>
<protein>
    <submittedName>
        <fullName evidence="1">DUF4276 family protein</fullName>
    </submittedName>
</protein>
<dbReference type="Proteomes" id="UP000316093">
    <property type="component" value="Chromosome"/>
</dbReference>
<name>A0A4Y5Z0A0_9GAMM</name>